<dbReference type="PANTHER" id="PTHR43194:SF5">
    <property type="entry name" value="PIMELOYL-[ACYL-CARRIER PROTEIN] METHYL ESTER ESTERASE"/>
    <property type="match status" value="1"/>
</dbReference>
<evidence type="ECO:0000259" key="1">
    <source>
        <dbReference type="Pfam" id="PF00561"/>
    </source>
</evidence>
<dbReference type="InterPro" id="IPR050228">
    <property type="entry name" value="Carboxylesterase_BioH"/>
</dbReference>
<sequence length="274" mass="29203">MTEAINPVDGTRIAFSLYPNDTSEWAASGAPALMLVHGSALSSATWRTFGYLKALRDRYRLILPDLRGHGRSGTPHEEDAYAMDVIVADLVAVLDAAGVARAHYLGYSVGARAGLSLAVAAPERLRTLMLLGGSARPQHGALDRLFFPGCVDVLARDGMDGFLAEWEKHRDGPLDPGTRAAFQANDSEALVAYFRRSDREPGIDDATLAALDVPTLAVVGSEDHLRVEDTRAISRTVPGARLAILRGFDHATTVAAAPEVLSVLEPFLAAHAGP</sequence>
<keyword evidence="3" id="KW-1185">Reference proteome</keyword>
<dbReference type="PANTHER" id="PTHR43194">
    <property type="entry name" value="HYDROLASE ALPHA/BETA FOLD FAMILY"/>
    <property type="match status" value="1"/>
</dbReference>
<dbReference type="EMBL" id="JAUZMZ010000024">
    <property type="protein sequence ID" value="MEE2031790.1"/>
    <property type="molecule type" value="Genomic_DNA"/>
</dbReference>
<dbReference type="GO" id="GO:0016787">
    <property type="term" value="F:hydrolase activity"/>
    <property type="evidence" value="ECO:0007669"/>
    <property type="project" value="UniProtKB-KW"/>
</dbReference>
<dbReference type="Proteomes" id="UP001331936">
    <property type="component" value="Unassembled WGS sequence"/>
</dbReference>
<keyword evidence="2" id="KW-0378">Hydrolase</keyword>
<dbReference type="InterPro" id="IPR029058">
    <property type="entry name" value="AB_hydrolase_fold"/>
</dbReference>
<dbReference type="Pfam" id="PF00561">
    <property type="entry name" value="Abhydrolase_1"/>
    <property type="match status" value="1"/>
</dbReference>
<accession>A0ABU7JP41</accession>
<reference evidence="2 3" key="1">
    <citation type="submission" date="2023-08" db="EMBL/GenBank/DDBJ databases">
        <authorList>
            <person name="Girao M."/>
            <person name="Carvalho M.F."/>
        </authorList>
    </citation>
    <scope>NUCLEOTIDE SEQUENCE [LARGE SCALE GENOMIC DNA]</scope>
    <source>
        <strain evidence="2 3">CC-R104</strain>
    </source>
</reference>
<comment type="caution">
    <text evidence="2">The sequence shown here is derived from an EMBL/GenBank/DDBJ whole genome shotgun (WGS) entry which is preliminary data.</text>
</comment>
<feature type="domain" description="AB hydrolase-1" evidence="1">
    <location>
        <begin position="31"/>
        <end position="134"/>
    </location>
</feature>
<dbReference type="Gene3D" id="3.40.50.1820">
    <property type="entry name" value="alpha/beta hydrolase"/>
    <property type="match status" value="1"/>
</dbReference>
<dbReference type="RefSeq" id="WP_330151225.1">
    <property type="nucleotide sequence ID" value="NZ_JAUZMZ010000024.1"/>
</dbReference>
<protein>
    <submittedName>
        <fullName evidence="2">Alpha/beta fold hydrolase</fullName>
    </submittedName>
</protein>
<evidence type="ECO:0000313" key="3">
    <source>
        <dbReference type="Proteomes" id="UP001331936"/>
    </source>
</evidence>
<evidence type="ECO:0000313" key="2">
    <source>
        <dbReference type="EMBL" id="MEE2031790.1"/>
    </source>
</evidence>
<dbReference type="PRINTS" id="PR00111">
    <property type="entry name" value="ABHYDROLASE"/>
</dbReference>
<organism evidence="2 3">
    <name type="scientific">Rhodococcus chondri</name>
    <dbReference type="NCBI Taxonomy" id="3065941"/>
    <lineage>
        <taxon>Bacteria</taxon>
        <taxon>Bacillati</taxon>
        <taxon>Actinomycetota</taxon>
        <taxon>Actinomycetes</taxon>
        <taxon>Mycobacteriales</taxon>
        <taxon>Nocardiaceae</taxon>
        <taxon>Rhodococcus</taxon>
    </lineage>
</organism>
<dbReference type="InterPro" id="IPR000073">
    <property type="entry name" value="AB_hydrolase_1"/>
</dbReference>
<gene>
    <name evidence="2" type="ORF">Q8814_06625</name>
</gene>
<name>A0ABU7JP41_9NOCA</name>
<proteinExistence type="predicted"/>
<dbReference type="SUPFAM" id="SSF53474">
    <property type="entry name" value="alpha/beta-Hydrolases"/>
    <property type="match status" value="1"/>
</dbReference>